<organism evidence="6 7">
    <name type="scientific">Pseudomonas panipatensis</name>
    <dbReference type="NCBI Taxonomy" id="428992"/>
    <lineage>
        <taxon>Bacteria</taxon>
        <taxon>Pseudomonadati</taxon>
        <taxon>Pseudomonadota</taxon>
        <taxon>Gammaproteobacteria</taxon>
        <taxon>Pseudomonadales</taxon>
        <taxon>Pseudomonadaceae</taxon>
        <taxon>Pseudomonas</taxon>
    </lineage>
</organism>
<keyword evidence="4" id="KW-0804">Transcription</keyword>
<dbReference type="InterPro" id="IPR000847">
    <property type="entry name" value="LysR_HTH_N"/>
</dbReference>
<dbReference type="GO" id="GO:0043565">
    <property type="term" value="F:sequence-specific DNA binding"/>
    <property type="evidence" value="ECO:0007669"/>
    <property type="project" value="TreeGrafter"/>
</dbReference>
<feature type="domain" description="HTH lysR-type" evidence="5">
    <location>
        <begin position="2"/>
        <end position="59"/>
    </location>
</feature>
<dbReference type="InterPro" id="IPR005119">
    <property type="entry name" value="LysR_subst-bd"/>
</dbReference>
<reference evidence="7" key="1">
    <citation type="submission" date="2016-10" db="EMBL/GenBank/DDBJ databases">
        <authorList>
            <person name="Varghese N."/>
            <person name="Submissions S."/>
        </authorList>
    </citation>
    <scope>NUCLEOTIDE SEQUENCE [LARGE SCALE GENOMIC DNA]</scope>
    <source>
        <strain evidence="7">CCM 7469</strain>
    </source>
</reference>
<dbReference type="GO" id="GO:0003700">
    <property type="term" value="F:DNA-binding transcription factor activity"/>
    <property type="evidence" value="ECO:0007669"/>
    <property type="project" value="InterPro"/>
</dbReference>
<evidence type="ECO:0000313" key="7">
    <source>
        <dbReference type="Proteomes" id="UP000199636"/>
    </source>
</evidence>
<dbReference type="PROSITE" id="PS50931">
    <property type="entry name" value="HTH_LYSR"/>
    <property type="match status" value="1"/>
</dbReference>
<dbReference type="CDD" id="cd08422">
    <property type="entry name" value="PBP2_CrgA_like"/>
    <property type="match status" value="1"/>
</dbReference>
<keyword evidence="7" id="KW-1185">Reference proteome</keyword>
<name>A0A1G8EJ93_9PSED</name>
<dbReference type="STRING" id="428992.SAMN05216272_102596"/>
<dbReference type="SUPFAM" id="SSF46785">
    <property type="entry name" value="Winged helix' DNA-binding domain"/>
    <property type="match status" value="1"/>
</dbReference>
<evidence type="ECO:0000256" key="1">
    <source>
        <dbReference type="ARBA" id="ARBA00009437"/>
    </source>
</evidence>
<dbReference type="InterPro" id="IPR036390">
    <property type="entry name" value="WH_DNA-bd_sf"/>
</dbReference>
<keyword evidence="3 6" id="KW-0238">DNA-binding</keyword>
<gene>
    <name evidence="6" type="ORF">SAMN05216272_102596</name>
</gene>
<dbReference type="OrthoDB" id="9786526at2"/>
<dbReference type="PANTHER" id="PTHR30537">
    <property type="entry name" value="HTH-TYPE TRANSCRIPTIONAL REGULATOR"/>
    <property type="match status" value="1"/>
</dbReference>
<dbReference type="InterPro" id="IPR058163">
    <property type="entry name" value="LysR-type_TF_proteobact-type"/>
</dbReference>
<dbReference type="Pfam" id="PF00126">
    <property type="entry name" value="HTH_1"/>
    <property type="match status" value="1"/>
</dbReference>
<accession>A0A1G8EJ93</accession>
<dbReference type="EMBL" id="FNDS01000002">
    <property type="protein sequence ID" value="SDH69900.1"/>
    <property type="molecule type" value="Genomic_DNA"/>
</dbReference>
<evidence type="ECO:0000313" key="6">
    <source>
        <dbReference type="EMBL" id="SDH69900.1"/>
    </source>
</evidence>
<dbReference type="Proteomes" id="UP000199636">
    <property type="component" value="Unassembled WGS sequence"/>
</dbReference>
<evidence type="ECO:0000256" key="2">
    <source>
        <dbReference type="ARBA" id="ARBA00023015"/>
    </source>
</evidence>
<dbReference type="Pfam" id="PF03466">
    <property type="entry name" value="LysR_substrate"/>
    <property type="match status" value="1"/>
</dbReference>
<keyword evidence="2" id="KW-0805">Transcription regulation</keyword>
<dbReference type="GO" id="GO:0006351">
    <property type="term" value="P:DNA-templated transcription"/>
    <property type="evidence" value="ECO:0007669"/>
    <property type="project" value="TreeGrafter"/>
</dbReference>
<dbReference type="AlphaFoldDB" id="A0A1G8EJ93"/>
<dbReference type="Gene3D" id="3.40.190.290">
    <property type="match status" value="1"/>
</dbReference>
<dbReference type="SUPFAM" id="SSF53850">
    <property type="entry name" value="Periplasmic binding protein-like II"/>
    <property type="match status" value="1"/>
</dbReference>
<dbReference type="PANTHER" id="PTHR30537:SF21">
    <property type="entry name" value="HTH-TYPE TRANSCRIPTIONAL REGULATOR SINR-RELATED"/>
    <property type="match status" value="1"/>
</dbReference>
<sequence>MLRLDDLQIFVRTAERGSLSAAARELDVSAAVASAALKRLEAALEARLFARSTRSLRLTAEGELFLGHARASLQSLDDGRQLLAGGRREVAGPLQVSAPSDFGRNVLLPWLDEFQALHPRLHLRLLISDRQADLYRQPVDVAIRLGQPNDSSLVALPLAADNRRVLCGAPDYFARHGRPRQPEDLRRHNCLLYLLAGRAHQRWSFSDGRREQVIDVSGDRICDDADVVRRWAVAGRGLVYKSWLDVAADVRAGRLEVALPDYLGEAAPMNLFCTHRAQLSPAVTLLREFVQQRCAELIRARPWA</sequence>
<dbReference type="InterPro" id="IPR036388">
    <property type="entry name" value="WH-like_DNA-bd_sf"/>
</dbReference>
<evidence type="ECO:0000259" key="5">
    <source>
        <dbReference type="PROSITE" id="PS50931"/>
    </source>
</evidence>
<protein>
    <submittedName>
        <fullName evidence="6">DNA-binding transcriptional regulator, LysR family</fullName>
    </submittedName>
</protein>
<evidence type="ECO:0000256" key="3">
    <source>
        <dbReference type="ARBA" id="ARBA00023125"/>
    </source>
</evidence>
<dbReference type="FunFam" id="3.40.190.290:FF:000001">
    <property type="entry name" value="Transcriptional regulator, LysR family"/>
    <property type="match status" value="1"/>
</dbReference>
<dbReference type="RefSeq" id="WP_090261843.1">
    <property type="nucleotide sequence ID" value="NZ_FNDS01000002.1"/>
</dbReference>
<evidence type="ECO:0000256" key="4">
    <source>
        <dbReference type="ARBA" id="ARBA00023163"/>
    </source>
</evidence>
<dbReference type="FunFam" id="1.10.10.10:FF:000001">
    <property type="entry name" value="LysR family transcriptional regulator"/>
    <property type="match status" value="1"/>
</dbReference>
<dbReference type="Gene3D" id="1.10.10.10">
    <property type="entry name" value="Winged helix-like DNA-binding domain superfamily/Winged helix DNA-binding domain"/>
    <property type="match status" value="1"/>
</dbReference>
<comment type="similarity">
    <text evidence="1">Belongs to the LysR transcriptional regulatory family.</text>
</comment>
<proteinExistence type="inferred from homology"/>